<dbReference type="InterPro" id="IPR012340">
    <property type="entry name" value="NA-bd_OB-fold"/>
</dbReference>
<evidence type="ECO:0000256" key="2">
    <source>
        <dbReference type="ARBA" id="ARBA00022884"/>
    </source>
</evidence>
<evidence type="ECO:0000259" key="3">
    <source>
        <dbReference type="PROSITE" id="PS50886"/>
    </source>
</evidence>
<dbReference type="SMART" id="SM00873">
    <property type="entry name" value="B3_4"/>
    <property type="match status" value="1"/>
</dbReference>
<dbReference type="AlphaFoldDB" id="A0A382C166"/>
<dbReference type="SUPFAM" id="SSF50249">
    <property type="entry name" value="Nucleic acid-binding proteins"/>
    <property type="match status" value="1"/>
</dbReference>
<dbReference type="Pfam" id="PF01588">
    <property type="entry name" value="tRNA_bind"/>
    <property type="match status" value="1"/>
</dbReference>
<dbReference type="InterPro" id="IPR020825">
    <property type="entry name" value="Phe-tRNA_synthase-like_B3/B4"/>
</dbReference>
<dbReference type="InterPro" id="IPR045060">
    <property type="entry name" value="Phe-tRNA-ligase_IIc_bsu"/>
</dbReference>
<reference evidence="4" key="1">
    <citation type="submission" date="2018-05" db="EMBL/GenBank/DDBJ databases">
        <authorList>
            <person name="Lanie J.A."/>
            <person name="Ng W.-L."/>
            <person name="Kazmierczak K.M."/>
            <person name="Andrzejewski T.M."/>
            <person name="Davidsen T.M."/>
            <person name="Wayne K.J."/>
            <person name="Tettelin H."/>
            <person name="Glass J.I."/>
            <person name="Rusch D."/>
            <person name="Podicherti R."/>
            <person name="Tsui H.-C.T."/>
            <person name="Winkler M.E."/>
        </authorList>
    </citation>
    <scope>NUCLEOTIDE SEQUENCE</scope>
</reference>
<dbReference type="GO" id="GO:0009328">
    <property type="term" value="C:phenylalanine-tRNA ligase complex"/>
    <property type="evidence" value="ECO:0007669"/>
    <property type="project" value="TreeGrafter"/>
</dbReference>
<name>A0A382C166_9ZZZZ</name>
<dbReference type="FunFam" id="2.40.50.140:FF:000045">
    <property type="entry name" value="Phenylalanine--tRNA ligase beta subunit"/>
    <property type="match status" value="1"/>
</dbReference>
<dbReference type="Gene3D" id="3.30.56.10">
    <property type="match status" value="1"/>
</dbReference>
<dbReference type="Pfam" id="PF03483">
    <property type="entry name" value="B3_4"/>
    <property type="match status" value="1"/>
</dbReference>
<dbReference type="PROSITE" id="PS50886">
    <property type="entry name" value="TRBD"/>
    <property type="match status" value="1"/>
</dbReference>
<dbReference type="Gene3D" id="3.50.40.10">
    <property type="entry name" value="Phenylalanyl-trna Synthetase, Chain B, domain 3"/>
    <property type="match status" value="1"/>
</dbReference>
<dbReference type="GO" id="GO:0004826">
    <property type="term" value="F:phenylalanine-tRNA ligase activity"/>
    <property type="evidence" value="ECO:0007669"/>
    <property type="project" value="InterPro"/>
</dbReference>
<organism evidence="4">
    <name type="scientific">marine metagenome</name>
    <dbReference type="NCBI Taxonomy" id="408172"/>
    <lineage>
        <taxon>unclassified sequences</taxon>
        <taxon>metagenomes</taxon>
        <taxon>ecological metagenomes</taxon>
    </lineage>
</organism>
<dbReference type="NCBIfam" id="NF045760">
    <property type="entry name" value="YtpR"/>
    <property type="match status" value="1"/>
</dbReference>
<dbReference type="SUPFAM" id="SSF56037">
    <property type="entry name" value="PheT/TilS domain"/>
    <property type="match status" value="1"/>
</dbReference>
<dbReference type="Gene3D" id="2.40.50.140">
    <property type="entry name" value="Nucleic acid-binding proteins"/>
    <property type="match status" value="1"/>
</dbReference>
<dbReference type="InterPro" id="IPR033714">
    <property type="entry name" value="tRNA_bind_bactPheRS"/>
</dbReference>
<accession>A0A382C166</accession>
<protein>
    <recommendedName>
        <fullName evidence="3">tRNA-binding domain-containing protein</fullName>
    </recommendedName>
</protein>
<evidence type="ECO:0000256" key="1">
    <source>
        <dbReference type="ARBA" id="ARBA00022555"/>
    </source>
</evidence>
<keyword evidence="1" id="KW-0820">tRNA-binding</keyword>
<feature type="non-terminal residue" evidence="4">
    <location>
        <position position="324"/>
    </location>
</feature>
<dbReference type="PANTHER" id="PTHR10947:SF0">
    <property type="entry name" value="PHENYLALANINE--TRNA LIGASE BETA SUBUNIT"/>
    <property type="match status" value="1"/>
</dbReference>
<dbReference type="GO" id="GO:0006432">
    <property type="term" value="P:phenylalanyl-tRNA aminoacylation"/>
    <property type="evidence" value="ECO:0007669"/>
    <property type="project" value="InterPro"/>
</dbReference>
<proteinExistence type="predicted"/>
<evidence type="ECO:0000313" key="4">
    <source>
        <dbReference type="EMBL" id="SVB19820.1"/>
    </source>
</evidence>
<dbReference type="GO" id="GO:0000049">
    <property type="term" value="F:tRNA binding"/>
    <property type="evidence" value="ECO:0007669"/>
    <property type="project" value="UniProtKB-KW"/>
</dbReference>
<sequence length="324" mass="35451">MKWLEQELETNASSREIADKLTMIGLELENLDDPAERLKEFVVAHVEKAEKHPNADRLQVCQVNNGREIVEVVCGAPNARAGMKGVFAGNGMYIPGTDLTLKKSKIRGVNSNGMLLSEREMGLSDDHEGIVELPDKTPVGIPAAEAMGLNDPVFEIGITPNRGDCLGVRGIARDLAAAGIGKLKPLEIEPQTASFQSPVNVHLDFDEENRYLCPYFVGRYFRGIRNGDSPRWLQEKLYAIGLRPISSLVDITNLLTFAYGRPLHVFDADKLEGHIHVRLSNPDEKILALDGKGYALDDSMIVISDEKMAQGLAGVMGGERSGCT</sequence>
<gene>
    <name evidence="4" type="ORF">METZ01_LOCUS172674</name>
</gene>
<dbReference type="InterPro" id="IPR005146">
    <property type="entry name" value="B3/B4_tRNA-bd"/>
</dbReference>
<dbReference type="EMBL" id="UINC01032331">
    <property type="protein sequence ID" value="SVB19820.1"/>
    <property type="molecule type" value="Genomic_DNA"/>
</dbReference>
<dbReference type="CDD" id="cd02796">
    <property type="entry name" value="tRNA_bind_bactPheRS"/>
    <property type="match status" value="1"/>
</dbReference>
<dbReference type="PANTHER" id="PTHR10947">
    <property type="entry name" value="PHENYLALANYL-TRNA SYNTHETASE BETA CHAIN AND LEUCINE-RICH REPEAT-CONTAINING PROTEIN 47"/>
    <property type="match status" value="1"/>
</dbReference>
<keyword evidence="2" id="KW-0694">RNA-binding</keyword>
<dbReference type="InterPro" id="IPR002547">
    <property type="entry name" value="tRNA-bd_dom"/>
</dbReference>
<feature type="domain" description="TRNA-binding" evidence="3">
    <location>
        <begin position="35"/>
        <end position="144"/>
    </location>
</feature>